<dbReference type="RefSeq" id="WP_164003694.1">
    <property type="nucleotide sequence ID" value="NZ_JAAIKD010000001.1"/>
</dbReference>
<dbReference type="SUPFAM" id="SSF52540">
    <property type="entry name" value="P-loop containing nucleoside triphosphate hydrolases"/>
    <property type="match status" value="1"/>
</dbReference>
<comment type="caution">
    <text evidence="1">The sequence shown here is derived from an EMBL/GenBank/DDBJ whole genome shotgun (WGS) entry which is preliminary data.</text>
</comment>
<proteinExistence type="predicted"/>
<dbReference type="EMBL" id="JAAIKD010000001">
    <property type="protein sequence ID" value="NEV92985.1"/>
    <property type="molecule type" value="Genomic_DNA"/>
</dbReference>
<dbReference type="PANTHER" id="PTHR11669">
    <property type="entry name" value="REPLICATION FACTOR C / DNA POLYMERASE III GAMMA-TAU SUBUNIT"/>
    <property type="match status" value="1"/>
</dbReference>
<dbReference type="AlphaFoldDB" id="A0A6B3R2N9"/>
<dbReference type="Gene3D" id="3.40.50.300">
    <property type="entry name" value="P-loop containing nucleotide triphosphate hydrolases"/>
    <property type="match status" value="1"/>
</dbReference>
<dbReference type="GO" id="GO:0006261">
    <property type="term" value="P:DNA-templated DNA replication"/>
    <property type="evidence" value="ECO:0007669"/>
    <property type="project" value="TreeGrafter"/>
</dbReference>
<dbReference type="PANTHER" id="PTHR11669:SF8">
    <property type="entry name" value="DNA POLYMERASE III SUBUNIT DELTA"/>
    <property type="match status" value="1"/>
</dbReference>
<sequence>MTFESILGLEHLKNHLRNSLKNNRVPHAQLFTGPTGSGTLPMAIAFARELMIHHSPAQRESSIVNFMDQLTHPDLHFVYPINKTASSPSKPVSKDFISEFRSFVLDNPYQTLYDWYMQIGIEKKQGSINVDEAANVVKSLSLKAYEGGPKVMIVWCADKMNTAASNKLLKLIEEPPKNTYFILITDSPEDILQTIRSRCQSLGFPPLGEADLVEGLLSKFDISENEAVKISQQADGSFSKALHLAEHNSDDEQFEKWFIVWVRSAFRAKGNKQVVSDLLDWSDQLAAETRETQKRFLNYCIQFFRQALLNNYKAKSLVYLTPYDTQFKFDKFSEFISGANIPEIFAVLETAIFHVERNGNAKLIFSDLSFQLTRFFHKK</sequence>
<dbReference type="InterPro" id="IPR050238">
    <property type="entry name" value="DNA_Rep/Repair_Clamp_Loader"/>
</dbReference>
<accession>A0A6B3R2N9</accession>
<reference evidence="1 2" key="1">
    <citation type="submission" date="2020-02" db="EMBL/GenBank/DDBJ databases">
        <title>Flavobacteriaceae Psychroflexus bacterium YR1-1, complete genome.</title>
        <authorList>
            <person name="Li Y."/>
            <person name="Wu S."/>
        </authorList>
    </citation>
    <scope>NUCLEOTIDE SEQUENCE [LARGE SCALE GENOMIC DNA]</scope>
    <source>
        <strain evidence="1 2">YR1-1</strain>
    </source>
</reference>
<name>A0A6B3R2N9_9FLAO</name>
<dbReference type="Pfam" id="PF13177">
    <property type="entry name" value="DNA_pol3_delta2"/>
    <property type="match status" value="1"/>
</dbReference>
<evidence type="ECO:0000313" key="2">
    <source>
        <dbReference type="Proteomes" id="UP000478505"/>
    </source>
</evidence>
<protein>
    <submittedName>
        <fullName evidence="1">DNA polymerase III subunit delta</fullName>
    </submittedName>
</protein>
<evidence type="ECO:0000313" key="1">
    <source>
        <dbReference type="EMBL" id="NEV92985.1"/>
    </source>
</evidence>
<keyword evidence="2" id="KW-1185">Reference proteome</keyword>
<dbReference type="InterPro" id="IPR027417">
    <property type="entry name" value="P-loop_NTPase"/>
</dbReference>
<dbReference type="Proteomes" id="UP000478505">
    <property type="component" value="Unassembled WGS sequence"/>
</dbReference>
<gene>
    <name evidence="1" type="ORF">G3567_02340</name>
</gene>
<organism evidence="1 2">
    <name type="scientific">Psychroflexus aurantiacus</name>
    <dbReference type="NCBI Taxonomy" id="2709310"/>
    <lineage>
        <taxon>Bacteria</taxon>
        <taxon>Pseudomonadati</taxon>
        <taxon>Bacteroidota</taxon>
        <taxon>Flavobacteriia</taxon>
        <taxon>Flavobacteriales</taxon>
        <taxon>Flavobacteriaceae</taxon>
        <taxon>Psychroflexus</taxon>
    </lineage>
</organism>